<sequence length="227" mass="25612">MSSFSCFKVSRPNHSVLAFTAFNNCVSWVLATGQTFRFYLYGATIFCTPTSAKTLRRLFVHIAKDPSAWPFSAEQILDLHLFIQPADLTIPFSPSQHSTTVLVGYWPCGLPLSSVSNEQRLKIQCRLPFSCCGAYTFRTVPRSPQSVLIFQSVSSFDDGIPENKEKSQQRNQMKCISERAIDSHVELTNENDRNLSDDQVSQKFFLPIVRRVSVSRSLSALARMDDV</sequence>
<protein>
    <submittedName>
        <fullName evidence="1">Uncharacterized protein</fullName>
    </submittedName>
</protein>
<accession>A0A0V1I8H9</accession>
<evidence type="ECO:0000313" key="2">
    <source>
        <dbReference type="Proteomes" id="UP000054805"/>
    </source>
</evidence>
<reference evidence="1 2" key="1">
    <citation type="submission" date="2015-01" db="EMBL/GenBank/DDBJ databases">
        <title>Evolution of Trichinella species and genotypes.</title>
        <authorList>
            <person name="Korhonen P.K."/>
            <person name="Edoardo P."/>
            <person name="Giuseppe L.R."/>
            <person name="Gasser R.B."/>
        </authorList>
    </citation>
    <scope>NUCLEOTIDE SEQUENCE [LARGE SCALE GENOMIC DNA]</scope>
    <source>
        <strain evidence="1">ISS588</strain>
    </source>
</reference>
<name>A0A0V1I8H9_TRIPS</name>
<dbReference type="Proteomes" id="UP000054805">
    <property type="component" value="Unassembled WGS sequence"/>
</dbReference>
<evidence type="ECO:0000313" key="1">
    <source>
        <dbReference type="EMBL" id="KRZ18229.1"/>
    </source>
</evidence>
<dbReference type="EMBL" id="JYDS01000287">
    <property type="protein sequence ID" value="KRZ18229.1"/>
    <property type="molecule type" value="Genomic_DNA"/>
</dbReference>
<keyword evidence="2" id="KW-1185">Reference proteome</keyword>
<dbReference type="AlphaFoldDB" id="A0A0V1I8H9"/>
<gene>
    <name evidence="1" type="ORF">T4B_10816</name>
</gene>
<comment type="caution">
    <text evidence="1">The sequence shown here is derived from an EMBL/GenBank/DDBJ whole genome shotgun (WGS) entry which is preliminary data.</text>
</comment>
<organism evidence="1 2">
    <name type="scientific">Trichinella pseudospiralis</name>
    <name type="common">Parasitic roundworm</name>
    <dbReference type="NCBI Taxonomy" id="6337"/>
    <lineage>
        <taxon>Eukaryota</taxon>
        <taxon>Metazoa</taxon>
        <taxon>Ecdysozoa</taxon>
        <taxon>Nematoda</taxon>
        <taxon>Enoplea</taxon>
        <taxon>Dorylaimia</taxon>
        <taxon>Trichinellida</taxon>
        <taxon>Trichinellidae</taxon>
        <taxon>Trichinella</taxon>
    </lineage>
</organism>
<proteinExistence type="predicted"/>